<evidence type="ECO:0000313" key="1">
    <source>
        <dbReference type="EMBL" id="SHO61136.1"/>
    </source>
</evidence>
<proteinExistence type="predicted"/>
<gene>
    <name evidence="1" type="ORF">SAMN02745172_00613</name>
</gene>
<organism evidence="1 2">
    <name type="scientific">Pseudoxanthobacter soli DSM 19599</name>
    <dbReference type="NCBI Taxonomy" id="1123029"/>
    <lineage>
        <taxon>Bacteria</taxon>
        <taxon>Pseudomonadati</taxon>
        <taxon>Pseudomonadota</taxon>
        <taxon>Alphaproteobacteria</taxon>
        <taxon>Hyphomicrobiales</taxon>
        <taxon>Segnochrobactraceae</taxon>
        <taxon>Pseudoxanthobacter</taxon>
    </lineage>
</organism>
<keyword evidence="1" id="KW-0808">Transferase</keyword>
<dbReference type="AlphaFoldDB" id="A0A1M7Z8W2"/>
<dbReference type="SUPFAM" id="SSF52540">
    <property type="entry name" value="P-loop containing nucleoside triphosphate hydrolases"/>
    <property type="match status" value="1"/>
</dbReference>
<protein>
    <submittedName>
        <fullName evidence="1">Sulfotransferase family protein</fullName>
    </submittedName>
</protein>
<dbReference type="InterPro" id="IPR027417">
    <property type="entry name" value="P-loop_NTPase"/>
</dbReference>
<dbReference type="GO" id="GO:0016740">
    <property type="term" value="F:transferase activity"/>
    <property type="evidence" value="ECO:0007669"/>
    <property type="project" value="UniProtKB-KW"/>
</dbReference>
<dbReference type="Proteomes" id="UP000186406">
    <property type="component" value="Unassembled WGS sequence"/>
</dbReference>
<reference evidence="1 2" key="1">
    <citation type="submission" date="2016-12" db="EMBL/GenBank/DDBJ databases">
        <authorList>
            <person name="Song W.-J."/>
            <person name="Kurnit D.M."/>
        </authorList>
    </citation>
    <scope>NUCLEOTIDE SEQUENCE [LARGE SCALE GENOMIC DNA]</scope>
    <source>
        <strain evidence="1 2">DSM 19599</strain>
    </source>
</reference>
<sequence length="276" mass="30044">MTEHRPIFSIHVPKTGGTTFAEVLSHAYGARVAFSYGRDHPRTHPRIRESGATIDQAAARALASDGVLVVHGHFTVADLVEVEPDPSRYWIWLRDPIERTIAQYQFYKQQAGGRSKLGRAVASGSVTMAGFAAHAAIRNLQTRYIGSLPIGAFGFVGITEHFSAGVEMLGLPLPGGKRILPDVDGGRPSADRATRAAIAMENIPDLALYSEATQVFLSRLKIRDEVKAPRALSALARLFGRRQKRDSLPEPDAGSADSAYDRVQFTTSLDRTVPRA</sequence>
<dbReference type="STRING" id="1123029.SAMN02745172_00613"/>
<keyword evidence="2" id="KW-1185">Reference proteome</keyword>
<name>A0A1M7Z8W2_9HYPH</name>
<accession>A0A1M7Z8W2</accession>
<dbReference type="RefSeq" id="WP_073625675.1">
    <property type="nucleotide sequence ID" value="NZ_FRXO01000001.1"/>
</dbReference>
<evidence type="ECO:0000313" key="2">
    <source>
        <dbReference type="Proteomes" id="UP000186406"/>
    </source>
</evidence>
<dbReference type="Gene3D" id="3.40.50.300">
    <property type="entry name" value="P-loop containing nucleotide triphosphate hydrolases"/>
    <property type="match status" value="1"/>
</dbReference>
<dbReference type="EMBL" id="FRXO01000001">
    <property type="protein sequence ID" value="SHO61136.1"/>
    <property type="molecule type" value="Genomic_DNA"/>
</dbReference>
<dbReference type="OrthoDB" id="7251180at2"/>